<dbReference type="FunFam" id="3.30.70.240:FF:000007">
    <property type="entry name" value="Translation factor GUF1, mitochondrial"/>
    <property type="match status" value="1"/>
</dbReference>
<dbReference type="FunFam" id="2.40.30.10:FF:000015">
    <property type="entry name" value="Translation factor GUF1, mitochondrial"/>
    <property type="match status" value="1"/>
</dbReference>
<proteinExistence type="inferred from homology"/>
<dbReference type="Gene3D" id="3.30.70.240">
    <property type="match status" value="1"/>
</dbReference>
<comment type="catalytic activity">
    <reaction evidence="9">
        <text>GTP + H2O = GDP + phosphate + H(+)</text>
        <dbReference type="Rhea" id="RHEA:19669"/>
        <dbReference type="ChEBI" id="CHEBI:15377"/>
        <dbReference type="ChEBI" id="CHEBI:15378"/>
        <dbReference type="ChEBI" id="CHEBI:37565"/>
        <dbReference type="ChEBI" id="CHEBI:43474"/>
        <dbReference type="ChEBI" id="CHEBI:58189"/>
        <dbReference type="EC" id="3.6.5.n1"/>
    </reaction>
</comment>
<dbReference type="PANTHER" id="PTHR43512:SF7">
    <property type="entry name" value="TRANSLATION FACTOR GUF1, MITOCHONDRIAL"/>
    <property type="match status" value="1"/>
</dbReference>
<dbReference type="FunFam" id="3.30.70.870:FF:000004">
    <property type="entry name" value="Translation factor GUF1, mitochondrial"/>
    <property type="match status" value="1"/>
</dbReference>
<keyword evidence="5 9" id="KW-0648">Protein biosynthesis</keyword>
<dbReference type="GO" id="GO:0006412">
    <property type="term" value="P:translation"/>
    <property type="evidence" value="ECO:0007669"/>
    <property type="project" value="UniProtKB-KW"/>
</dbReference>
<dbReference type="InterPro" id="IPR027417">
    <property type="entry name" value="P-loop_NTPase"/>
</dbReference>
<keyword evidence="6 9" id="KW-0496">Mitochondrion</keyword>
<comment type="function">
    <text evidence="9">Promotes mitochondrial protein synthesis. May act as a fidelity factor of the translation reaction, by catalyzing a one-codon backward translocation of tRNAs on improperly translocated ribosomes. Binds to mitochondrial ribosomes in a GTP-dependent manner.</text>
</comment>
<dbReference type="InterPro" id="IPR031157">
    <property type="entry name" value="G_TR_CS"/>
</dbReference>
<comment type="similarity">
    <text evidence="1">Belongs to the TRAFAC class translation factor GTPase superfamily. Classic translation factor GTPase family. LepA subfamily.</text>
</comment>
<evidence type="ECO:0000256" key="3">
    <source>
        <dbReference type="ARBA" id="ARBA00022792"/>
    </source>
</evidence>
<dbReference type="PANTHER" id="PTHR43512">
    <property type="entry name" value="TRANSLATION FACTOR GUF1-RELATED"/>
    <property type="match status" value="1"/>
</dbReference>
<dbReference type="PROSITE" id="PS00301">
    <property type="entry name" value="G_TR_1"/>
    <property type="match status" value="1"/>
</dbReference>
<evidence type="ECO:0000256" key="1">
    <source>
        <dbReference type="ARBA" id="ARBA00005454"/>
    </source>
</evidence>
<evidence type="ECO:0000256" key="9">
    <source>
        <dbReference type="HAMAP-Rule" id="MF_03137"/>
    </source>
</evidence>
<sequence>MASVRNSLASIVGTQRCLALKWPVRRCFHAGKQVLASKQDIPFDQYESRSFSIIAHIDHGKSTLADRLLERTNTIPSDGSNKQVLDKLKVERERGITVKSQAVSMLYRDAERLEKGLPPILLNLIDTPGHVDFAYEVRRSLSVCQSALLVVDATQGIQAQSISVYKIAKQCGLTVIPVLNKTDLPASDPERCTRQLHEILGMDMSDPNNEPLLVSAKTGNGVDDVLKALVTRTKPAPGVHHGIEQRGKPGFRALVFDSWYDRYKGVIALISIVDGAVCKGDTVASYHTGKKYEVLDLGINNPEAVSTPILRKGQVGWLISSMKEVAEANIGDTFYRAGESVEPLPGFRPALPTVFAGIFPTDKSEFLKLEDAIQRLAINDRSITMQRESMTALGQGYRLGFLGTLHLDVFRQRLEDEYSREILVTTPTVPFRITYRDGTQALCSNPIEFPDESIRKTHVEKIEEPYVIGSLVCPEEYTGAMMELCAEHRGEQLDIEFSTGGDTQVYMQYQLPLAEIVTDFFDKLKSRSSGFASFDYEDGDYMQSDLVKLRFLVANAPVDALELVLHRSKATYFGRIWVQRLKNAIPRQQFEIKIQACVGSKVLASETVRAYRKDVTAGLYGGHYERKLKHLNKQKEGKKRLKAMSLGRVQVPQDAFIQILDTRVKQN</sequence>
<evidence type="ECO:0000313" key="11">
    <source>
        <dbReference type="EMBL" id="WFD43851.1"/>
    </source>
</evidence>
<evidence type="ECO:0000259" key="10">
    <source>
        <dbReference type="PROSITE" id="PS51722"/>
    </source>
</evidence>
<dbReference type="PRINTS" id="PR00315">
    <property type="entry name" value="ELONGATNFCT"/>
</dbReference>
<dbReference type="GO" id="GO:0045727">
    <property type="term" value="P:positive regulation of translation"/>
    <property type="evidence" value="ECO:0007669"/>
    <property type="project" value="UniProtKB-UniRule"/>
</dbReference>
<dbReference type="Gene3D" id="3.30.70.2570">
    <property type="entry name" value="Elongation factor 4, C-terminal domain"/>
    <property type="match status" value="1"/>
</dbReference>
<evidence type="ECO:0000256" key="5">
    <source>
        <dbReference type="ARBA" id="ARBA00022917"/>
    </source>
</evidence>
<keyword evidence="2 9" id="KW-0547">Nucleotide-binding</keyword>
<dbReference type="GO" id="GO:0005525">
    <property type="term" value="F:GTP binding"/>
    <property type="evidence" value="ECO:0007669"/>
    <property type="project" value="UniProtKB-UniRule"/>
</dbReference>
<keyword evidence="12" id="KW-1185">Reference proteome</keyword>
<keyword evidence="7 9" id="KW-0342">GTP-binding</keyword>
<feature type="binding site" evidence="9">
    <location>
        <begin position="126"/>
        <end position="130"/>
    </location>
    <ligand>
        <name>GTP</name>
        <dbReference type="ChEBI" id="CHEBI:37565"/>
    </ligand>
</feature>
<dbReference type="PROSITE" id="PS51722">
    <property type="entry name" value="G_TR_2"/>
    <property type="match status" value="1"/>
</dbReference>
<evidence type="ECO:0000256" key="6">
    <source>
        <dbReference type="ARBA" id="ARBA00023128"/>
    </source>
</evidence>
<name>A0AAF0F6A4_9BASI</name>
<evidence type="ECO:0000256" key="7">
    <source>
        <dbReference type="ARBA" id="ARBA00023134"/>
    </source>
</evidence>
<gene>
    <name evidence="11" type="primary">GUF1</name>
    <name evidence="11" type="ORF">MPSI1_002516</name>
</gene>
<dbReference type="NCBIfam" id="TIGR01393">
    <property type="entry name" value="lepA"/>
    <property type="match status" value="1"/>
</dbReference>
<dbReference type="Gene3D" id="3.30.70.870">
    <property type="entry name" value="Elongation Factor G (Translational Gtpase), domain 3"/>
    <property type="match status" value="1"/>
</dbReference>
<dbReference type="Pfam" id="PF00679">
    <property type="entry name" value="EFG_C"/>
    <property type="match status" value="1"/>
</dbReference>
<dbReference type="InterPro" id="IPR013842">
    <property type="entry name" value="LepA_CTD"/>
</dbReference>
<protein>
    <submittedName>
        <fullName evidence="11">Translation factor guf1 mitochondrial</fullName>
    </submittedName>
</protein>
<dbReference type="SUPFAM" id="SSF52540">
    <property type="entry name" value="P-loop containing nucleoside triphosphate hydrolases"/>
    <property type="match status" value="1"/>
</dbReference>
<dbReference type="InterPro" id="IPR038363">
    <property type="entry name" value="LepA_C_sf"/>
</dbReference>
<dbReference type="InterPro" id="IPR009000">
    <property type="entry name" value="Transl_B-barrel_sf"/>
</dbReference>
<evidence type="ECO:0000256" key="8">
    <source>
        <dbReference type="ARBA" id="ARBA00023136"/>
    </source>
</evidence>
<dbReference type="EMBL" id="CP118377">
    <property type="protein sequence ID" value="WFD43851.1"/>
    <property type="molecule type" value="Genomic_DNA"/>
</dbReference>
<dbReference type="CDD" id="cd03709">
    <property type="entry name" value="lepA_C"/>
    <property type="match status" value="1"/>
</dbReference>
<reference evidence="11" key="1">
    <citation type="submission" date="2023-02" db="EMBL/GenBank/DDBJ databases">
        <title>Mating type loci evolution in Malassezia.</title>
        <authorList>
            <person name="Coelho M.A."/>
        </authorList>
    </citation>
    <scope>NUCLEOTIDE SEQUENCE</scope>
    <source>
        <strain evidence="11">CBS 14136</strain>
    </source>
</reference>
<evidence type="ECO:0000256" key="2">
    <source>
        <dbReference type="ARBA" id="ARBA00022741"/>
    </source>
</evidence>
<evidence type="ECO:0000313" key="12">
    <source>
        <dbReference type="Proteomes" id="UP001214628"/>
    </source>
</evidence>
<dbReference type="InterPro" id="IPR000640">
    <property type="entry name" value="EFG_V-like"/>
</dbReference>
<dbReference type="InterPro" id="IPR035654">
    <property type="entry name" value="LepA_IV"/>
</dbReference>
<evidence type="ECO:0000256" key="4">
    <source>
        <dbReference type="ARBA" id="ARBA00022801"/>
    </source>
</evidence>
<dbReference type="CDD" id="cd03699">
    <property type="entry name" value="EF4_II"/>
    <property type="match status" value="1"/>
</dbReference>
<dbReference type="FunFam" id="3.30.70.2570:FF:000001">
    <property type="entry name" value="Translation factor GUF1, mitochondrial"/>
    <property type="match status" value="1"/>
</dbReference>
<dbReference type="GO" id="GO:0005743">
    <property type="term" value="C:mitochondrial inner membrane"/>
    <property type="evidence" value="ECO:0007669"/>
    <property type="project" value="UniProtKB-SubCell"/>
</dbReference>
<dbReference type="SUPFAM" id="SSF50447">
    <property type="entry name" value="Translation proteins"/>
    <property type="match status" value="1"/>
</dbReference>
<comment type="caution">
    <text evidence="9">Lacks conserved residue(s) required for the propagation of feature annotation.</text>
</comment>
<keyword evidence="8 9" id="KW-0472">Membrane</keyword>
<dbReference type="InterPro" id="IPR035647">
    <property type="entry name" value="EFG_III/V"/>
</dbReference>
<accession>A0AAF0F6A4</accession>
<keyword evidence="4 9" id="KW-0378">Hydrolase</keyword>
<dbReference type="GO" id="GO:0003924">
    <property type="term" value="F:GTPase activity"/>
    <property type="evidence" value="ECO:0007669"/>
    <property type="project" value="UniProtKB-UniRule"/>
</dbReference>
<feature type="domain" description="Tr-type G" evidence="10">
    <location>
        <begin position="46"/>
        <end position="238"/>
    </location>
</feature>
<organism evidence="11 12">
    <name type="scientific">Malassezia psittaci</name>
    <dbReference type="NCBI Taxonomy" id="1821823"/>
    <lineage>
        <taxon>Eukaryota</taxon>
        <taxon>Fungi</taxon>
        <taxon>Dikarya</taxon>
        <taxon>Basidiomycota</taxon>
        <taxon>Ustilaginomycotina</taxon>
        <taxon>Malasseziomycetes</taxon>
        <taxon>Malasseziales</taxon>
        <taxon>Malasseziaceae</taxon>
        <taxon>Malassezia</taxon>
    </lineage>
</organism>
<feature type="binding site" evidence="9">
    <location>
        <begin position="55"/>
        <end position="62"/>
    </location>
    <ligand>
        <name>GTP</name>
        <dbReference type="ChEBI" id="CHEBI:37565"/>
    </ligand>
</feature>
<dbReference type="GO" id="GO:0097177">
    <property type="term" value="F:mitochondrial ribosome binding"/>
    <property type="evidence" value="ECO:0007669"/>
    <property type="project" value="TreeGrafter"/>
</dbReference>
<dbReference type="CDD" id="cd01890">
    <property type="entry name" value="LepA"/>
    <property type="match status" value="1"/>
</dbReference>
<dbReference type="Pfam" id="PF06421">
    <property type="entry name" value="LepA_C"/>
    <property type="match status" value="1"/>
</dbReference>
<dbReference type="Gene3D" id="2.40.30.10">
    <property type="entry name" value="Translation factors"/>
    <property type="match status" value="1"/>
</dbReference>
<dbReference type="HAMAP" id="MF_00071">
    <property type="entry name" value="LepA"/>
    <property type="match status" value="1"/>
</dbReference>
<dbReference type="Gene3D" id="3.40.50.300">
    <property type="entry name" value="P-loop containing nucleotide triphosphate hydrolases"/>
    <property type="match status" value="1"/>
</dbReference>
<dbReference type="GO" id="GO:0005759">
    <property type="term" value="C:mitochondrial matrix"/>
    <property type="evidence" value="ECO:0007669"/>
    <property type="project" value="UniProtKB-UniRule"/>
</dbReference>
<dbReference type="InterPro" id="IPR000795">
    <property type="entry name" value="T_Tr_GTP-bd_dom"/>
</dbReference>
<dbReference type="Proteomes" id="UP001214628">
    <property type="component" value="Chromosome 3"/>
</dbReference>
<comment type="subcellular location">
    <subcellularLocation>
        <location evidence="9">Mitochondrion inner membrane</location>
        <topology evidence="9">Peripheral membrane protein</topology>
        <orientation evidence="9">Matrix side</orientation>
    </subcellularLocation>
</comment>
<comment type="similarity">
    <text evidence="9">Belongs to the GTP-binding elongation factor family. LepA subfamily.</text>
</comment>
<dbReference type="InterPro" id="IPR005225">
    <property type="entry name" value="Small_GTP-bd"/>
</dbReference>
<keyword evidence="3 9" id="KW-0999">Mitochondrion inner membrane</keyword>
<dbReference type="Pfam" id="PF00009">
    <property type="entry name" value="GTP_EFTU"/>
    <property type="match status" value="1"/>
</dbReference>
<dbReference type="NCBIfam" id="TIGR00231">
    <property type="entry name" value="small_GTP"/>
    <property type="match status" value="1"/>
</dbReference>
<dbReference type="SUPFAM" id="SSF54980">
    <property type="entry name" value="EF-G C-terminal domain-like"/>
    <property type="match status" value="2"/>
</dbReference>
<dbReference type="InterPro" id="IPR006297">
    <property type="entry name" value="EF-4"/>
</dbReference>
<dbReference type="AlphaFoldDB" id="A0AAF0F6A4"/>